<dbReference type="GeneID" id="106473624"/>
<keyword evidence="6" id="KW-0325">Glycoprotein</keyword>
<sequence length="1262" mass="139462">MVAIMNFKGFLCLLTMCVAADGRHTTTTSDLSTGEAEFKVTGLVGEKVDLPCNVDVGSCGDVYFVTWTKNVSNEWKRLYLYSEPVEKPLQELANPDRADFFVHDSTAYLRISPLKIEDEGNYKCDVTYVQGKCPSLSYAFLKAVAKPTLPVIKKNGKKIETSTAIGPFYEGDSFSLQCLTFGGKPTPEVSWLKNDDIISVQPTVLNNDLGIANVTATVRIILSRSDLGIRLSCQVKSEAVEDILVSWIEVDLHVTPLYMKVGGPTKPIIEGEKILLSCTIVGAKPAANATWYNRSETIQPQPLSDVKLASDGSFKTISNLEIIVSRYDHQGVFYCKGSNPVVEKNRDPPLLKSISLNVLYPPIVLMEPRSGITINETEDATVGCTFDANPSEVSDVIWYKDRVQLSVEDKDKFRLKNSGELTLVIRNVTRSDSGLYSCTLSNKVGRGSPDKHIEINVVYPPVVDISISPTFINENDGSTVSMRCLTVDGNPRNLLRVRWYKNEQFMNETVEDRMEVENVSREATADYTCEAENLAGWGDRSESQKLIVNYLPGPAKVVEITSPAVKGRRSTLQCIVEDLGSPKATQFHWKHSIEVLPDIFQNYTTDPVGLDTQGNYTCSAVNNVGRGPSGYINLAAMAPPSLIDSLPRVHGAPSDSSSVSISCRIECDPLCEIEWLRDGESIMDSDLFFVKTTVHPEELRSNRFKSVVSTLHWNFTAWPGAALSRNTDNANYTCQSSKTIIGPGVATTTFFKVEYPPENITMSTFHLDVVEGEVPDKIKCTADSWPPSEYIWKFSNLVIADTSELFLNYSIPRERAGWYKCVASNRHGQKSIETYINVMYKPECILYERKNNKKQTTLVCEVQANPSTVNFTWMKENQTFEELVVSRGTRSIMTVPGNTPKYLGTYHCIANNSVGESVPCSFEVTGVIGTAGWVPDFGDENVIIVAAVVAAVVVVFIIVVLVVIMVVKRRRMRTGAKGVMKERKISEGRVQSTETTSLPNSNILPSFISNGSPSMRGGNSVVSFKRVEDSRRRRRTVADTNSPSKRKTSYQSTENGQTGFEKRYRPMYENMVFSQIFPRGPNKTPIPAVRMRTKLSEDLVHVYENIPRSVASLTSPAISTGNGTLPSRLQVHNRSSHHRSTTNTLNNPPTKTVSNPNIPSSTGVTNESQNEIQNGVSASADSQNTVKAPAACNTSVAETTNTKTATTNTNESLVYADLSLPNSERLPTFRREAPTEYATLKFNIREEGFSDGSVPVSSARLQ</sequence>
<feature type="domain" description="Ig-like" evidence="11">
    <location>
        <begin position="757"/>
        <end position="837"/>
    </location>
</feature>
<evidence type="ECO:0000259" key="11">
    <source>
        <dbReference type="PROSITE" id="PS50835"/>
    </source>
</evidence>
<dbReference type="Pfam" id="PF13927">
    <property type="entry name" value="Ig_3"/>
    <property type="match status" value="3"/>
</dbReference>
<evidence type="ECO:0000256" key="1">
    <source>
        <dbReference type="ARBA" id="ARBA00004479"/>
    </source>
</evidence>
<proteinExistence type="predicted"/>
<feature type="domain" description="Ig-like" evidence="11">
    <location>
        <begin position="640"/>
        <end position="737"/>
    </location>
</feature>
<evidence type="ECO:0000256" key="8">
    <source>
        <dbReference type="SAM" id="MobiDB-lite"/>
    </source>
</evidence>
<feature type="compositionally biased region" description="Low complexity" evidence="8">
    <location>
        <begin position="1141"/>
        <end position="1152"/>
    </location>
</feature>
<dbReference type="Gene3D" id="2.60.40.10">
    <property type="entry name" value="Immunoglobulins"/>
    <property type="match status" value="9"/>
</dbReference>
<feature type="domain" description="Ig-like" evidence="11">
    <location>
        <begin position="147"/>
        <end position="246"/>
    </location>
</feature>
<dbReference type="InterPro" id="IPR003599">
    <property type="entry name" value="Ig_sub"/>
</dbReference>
<feature type="domain" description="Ig-like" evidence="11">
    <location>
        <begin position="45"/>
        <end position="137"/>
    </location>
</feature>
<dbReference type="RefSeq" id="XP_022258803.1">
    <property type="nucleotide sequence ID" value="XM_022403095.1"/>
</dbReference>
<evidence type="ECO:0000256" key="2">
    <source>
        <dbReference type="ARBA" id="ARBA00022692"/>
    </source>
</evidence>
<dbReference type="InterPro" id="IPR013783">
    <property type="entry name" value="Ig-like_fold"/>
</dbReference>
<gene>
    <name evidence="13" type="primary">LOC106473624</name>
</gene>
<dbReference type="PROSITE" id="PS50835">
    <property type="entry name" value="IG_LIKE"/>
    <property type="match status" value="9"/>
</dbReference>
<dbReference type="SMART" id="SM00406">
    <property type="entry name" value="IGv"/>
    <property type="match status" value="2"/>
</dbReference>
<evidence type="ECO:0000313" key="12">
    <source>
        <dbReference type="Proteomes" id="UP000694941"/>
    </source>
</evidence>
<dbReference type="SMART" id="SM00408">
    <property type="entry name" value="IGc2"/>
    <property type="match status" value="6"/>
</dbReference>
<evidence type="ECO:0000256" key="4">
    <source>
        <dbReference type="ARBA" id="ARBA00023136"/>
    </source>
</evidence>
<dbReference type="InterPro" id="IPR036179">
    <property type="entry name" value="Ig-like_dom_sf"/>
</dbReference>
<dbReference type="Proteomes" id="UP000694941">
    <property type="component" value="Unplaced"/>
</dbReference>
<feature type="compositionally biased region" description="Polar residues" evidence="8">
    <location>
        <begin position="1153"/>
        <end position="1168"/>
    </location>
</feature>
<dbReference type="PRINTS" id="PR01832">
    <property type="entry name" value="VEGFRECEPTOR"/>
</dbReference>
<feature type="chain" id="PRO_5046450387" evidence="10">
    <location>
        <begin position="23"/>
        <end position="1262"/>
    </location>
</feature>
<keyword evidence="10" id="KW-0732">Signal</keyword>
<evidence type="ECO:0000256" key="10">
    <source>
        <dbReference type="SAM" id="SignalP"/>
    </source>
</evidence>
<evidence type="ECO:0000256" key="5">
    <source>
        <dbReference type="ARBA" id="ARBA00023157"/>
    </source>
</evidence>
<evidence type="ECO:0000256" key="6">
    <source>
        <dbReference type="ARBA" id="ARBA00023180"/>
    </source>
</evidence>
<feature type="domain" description="Ig-like" evidence="11">
    <location>
        <begin position="361"/>
        <end position="456"/>
    </location>
</feature>
<evidence type="ECO:0000256" key="3">
    <source>
        <dbReference type="ARBA" id="ARBA00022989"/>
    </source>
</evidence>
<feature type="compositionally biased region" description="Polar residues" evidence="8">
    <location>
        <begin position="989"/>
        <end position="1013"/>
    </location>
</feature>
<feature type="compositionally biased region" description="Polar residues" evidence="8">
    <location>
        <begin position="1038"/>
        <end position="1058"/>
    </location>
</feature>
<organism evidence="12 13">
    <name type="scientific">Limulus polyphemus</name>
    <name type="common">Atlantic horseshoe crab</name>
    <dbReference type="NCBI Taxonomy" id="6850"/>
    <lineage>
        <taxon>Eukaryota</taxon>
        <taxon>Metazoa</taxon>
        <taxon>Ecdysozoa</taxon>
        <taxon>Arthropoda</taxon>
        <taxon>Chelicerata</taxon>
        <taxon>Merostomata</taxon>
        <taxon>Xiphosura</taxon>
        <taxon>Limulidae</taxon>
        <taxon>Limulus</taxon>
    </lineage>
</organism>
<dbReference type="SUPFAM" id="SSF48726">
    <property type="entry name" value="Immunoglobulin"/>
    <property type="match status" value="9"/>
</dbReference>
<keyword evidence="5" id="KW-1015">Disulfide bond</keyword>
<accession>A0ABM1TSE7</accession>
<feature type="domain" description="Ig-like" evidence="11">
    <location>
        <begin position="256"/>
        <end position="355"/>
    </location>
</feature>
<comment type="subcellular location">
    <subcellularLocation>
        <location evidence="1">Membrane</location>
        <topology evidence="1">Single-pass type I membrane protein</topology>
    </subcellularLocation>
</comment>
<protein>
    <submittedName>
        <fullName evidence="13">Hemicentin-1-like isoform X1</fullName>
    </submittedName>
</protein>
<feature type="region of interest" description="Disordered" evidence="8">
    <location>
        <begin position="1133"/>
        <end position="1168"/>
    </location>
</feature>
<feature type="transmembrane region" description="Helical" evidence="9">
    <location>
        <begin position="942"/>
        <end position="967"/>
    </location>
</feature>
<feature type="signal peptide" evidence="10">
    <location>
        <begin position="1"/>
        <end position="22"/>
    </location>
</feature>
<dbReference type="SMART" id="SM00409">
    <property type="entry name" value="IG"/>
    <property type="match status" value="7"/>
</dbReference>
<feature type="domain" description="Ig-like" evidence="11">
    <location>
        <begin position="842"/>
        <end position="925"/>
    </location>
</feature>
<dbReference type="PANTHER" id="PTHR11640:SF31">
    <property type="entry name" value="IRREGULAR CHIASM C-ROUGHEST PROTEIN-RELATED"/>
    <property type="match status" value="1"/>
</dbReference>
<feature type="domain" description="Ig-like" evidence="11">
    <location>
        <begin position="460"/>
        <end position="549"/>
    </location>
</feature>
<evidence type="ECO:0000256" key="9">
    <source>
        <dbReference type="SAM" id="Phobius"/>
    </source>
</evidence>
<feature type="domain" description="Ig-like" evidence="11">
    <location>
        <begin position="554"/>
        <end position="635"/>
    </location>
</feature>
<dbReference type="Pfam" id="PF07686">
    <property type="entry name" value="V-set"/>
    <property type="match status" value="1"/>
</dbReference>
<dbReference type="Pfam" id="PF08205">
    <property type="entry name" value="C2-set_2"/>
    <property type="match status" value="2"/>
</dbReference>
<dbReference type="InterPro" id="IPR013106">
    <property type="entry name" value="Ig_V-set"/>
</dbReference>
<keyword evidence="4 9" id="KW-0472">Membrane</keyword>
<keyword evidence="7" id="KW-0393">Immunoglobulin domain</keyword>
<dbReference type="InterPro" id="IPR051275">
    <property type="entry name" value="Cell_adhesion_signaling"/>
</dbReference>
<dbReference type="InterPro" id="IPR013162">
    <property type="entry name" value="CD80_C2-set"/>
</dbReference>
<dbReference type="PANTHER" id="PTHR11640">
    <property type="entry name" value="NEPHRIN"/>
    <property type="match status" value="1"/>
</dbReference>
<keyword evidence="12" id="KW-1185">Reference proteome</keyword>
<evidence type="ECO:0000256" key="7">
    <source>
        <dbReference type="ARBA" id="ARBA00023319"/>
    </source>
</evidence>
<name>A0ABM1TSE7_LIMPO</name>
<reference evidence="13" key="1">
    <citation type="submission" date="2025-08" db="UniProtKB">
        <authorList>
            <consortium name="RefSeq"/>
        </authorList>
    </citation>
    <scope>IDENTIFICATION</scope>
    <source>
        <tissue evidence="13">Muscle</tissue>
    </source>
</reference>
<feature type="region of interest" description="Disordered" evidence="8">
    <location>
        <begin position="981"/>
        <end position="1062"/>
    </location>
</feature>
<keyword evidence="2 9" id="KW-0812">Transmembrane</keyword>
<dbReference type="InterPro" id="IPR007110">
    <property type="entry name" value="Ig-like_dom"/>
</dbReference>
<dbReference type="InterPro" id="IPR003598">
    <property type="entry name" value="Ig_sub2"/>
</dbReference>
<dbReference type="CDD" id="cd00096">
    <property type="entry name" value="Ig"/>
    <property type="match status" value="2"/>
</dbReference>
<evidence type="ECO:0000313" key="13">
    <source>
        <dbReference type="RefSeq" id="XP_022258803.1"/>
    </source>
</evidence>
<keyword evidence="3 9" id="KW-1133">Transmembrane helix</keyword>